<protein>
    <submittedName>
        <fullName evidence="1">Uncharacterized protein (DUF1786 family)</fullName>
    </submittedName>
</protein>
<reference evidence="1 2" key="1">
    <citation type="submission" date="2020-08" db="EMBL/GenBank/DDBJ databases">
        <title>Genomic Encyclopedia of Type Strains, Phase IV (KMG-IV): sequencing the most valuable type-strain genomes for metagenomic binning, comparative biology and taxonomic classification.</title>
        <authorList>
            <person name="Goeker M."/>
        </authorList>
    </citation>
    <scope>NUCLEOTIDE SEQUENCE [LARGE SCALE GENOMIC DNA]</scope>
    <source>
        <strain evidence="1 2">DSM 11275</strain>
    </source>
</reference>
<sequence length="351" mass="38504">MDEFVYKFLKHTGPILCLDIGSGTQDALLARPGLECENWPRFVLPAPARMVAQRIRELTLLRRDIWLYGNNMGGGFTQAIKEHLAAGFKVRSTPAASRGIHDSEDVVRKIGVEFAANCPENSVPIFLSDYAPDFWAGLLRTSGLPQPHLVLAAAQDHGYHVGGNRQARMCMWSHLLASSADPAEWIYSSPPPALTRLLPLHEKTGGPVADTGTSALLGALCDAEVMERSFREGVTFINVGNGHTVAALLYKGLVRGIYEHHTGMRDLEQLLHDLEEFRKHWLPAEEVQSTGGHGTAFGPYCEEAGGYEPTYITGPKRALLQGYGRFLAPHGDMMLAGSLGLLWGWARLHSN</sequence>
<dbReference type="AlphaFoldDB" id="A0A7W8C155"/>
<name>A0A7W8C155_9BACT</name>
<organism evidence="1 2">
    <name type="scientific">Desulfovibrio intestinalis</name>
    <dbReference type="NCBI Taxonomy" id="58621"/>
    <lineage>
        <taxon>Bacteria</taxon>
        <taxon>Pseudomonadati</taxon>
        <taxon>Thermodesulfobacteriota</taxon>
        <taxon>Desulfovibrionia</taxon>
        <taxon>Desulfovibrionales</taxon>
        <taxon>Desulfovibrionaceae</taxon>
        <taxon>Desulfovibrio</taxon>
    </lineage>
</organism>
<evidence type="ECO:0000313" key="1">
    <source>
        <dbReference type="EMBL" id="MBB5143722.1"/>
    </source>
</evidence>
<proteinExistence type="predicted"/>
<accession>A0A7W8C155</accession>
<dbReference type="InterPro" id="IPR014846">
    <property type="entry name" value="DUF1786_pyruvate_format-lyase"/>
</dbReference>
<comment type="caution">
    <text evidence="1">The sequence shown here is derived from an EMBL/GenBank/DDBJ whole genome shotgun (WGS) entry which is preliminary data.</text>
</comment>
<gene>
    <name evidence="1" type="ORF">HNQ38_001822</name>
</gene>
<keyword evidence="2" id="KW-1185">Reference proteome</keyword>
<dbReference type="RefSeq" id="WP_183719504.1">
    <property type="nucleotide sequence ID" value="NZ_JACHGO010000005.1"/>
</dbReference>
<dbReference type="Proteomes" id="UP000539075">
    <property type="component" value="Unassembled WGS sequence"/>
</dbReference>
<dbReference type="Pfam" id="PF08735">
    <property type="entry name" value="DUF1786"/>
    <property type="match status" value="1"/>
</dbReference>
<dbReference type="EMBL" id="JACHGO010000005">
    <property type="protein sequence ID" value="MBB5143722.1"/>
    <property type="molecule type" value="Genomic_DNA"/>
</dbReference>
<evidence type="ECO:0000313" key="2">
    <source>
        <dbReference type="Proteomes" id="UP000539075"/>
    </source>
</evidence>